<accession>A0ABS1LR20</accession>
<gene>
    <name evidence="2" type="ORF">HGK34_19985</name>
</gene>
<dbReference type="Proteomes" id="UP000675409">
    <property type="component" value="Unassembled WGS sequence"/>
</dbReference>
<reference evidence="2 3" key="1">
    <citation type="journal article" date="2021" name="Arch. Microbiol.">
        <title>Myceligenerans indicum sp. nov., an actinobacterium isolated from mangrove sediment of Sundarbans, India.</title>
        <authorList>
            <person name="Asha K."/>
            <person name="Bhadury P."/>
        </authorList>
    </citation>
    <scope>NUCLEOTIDE SEQUENCE [LARGE SCALE GENOMIC DNA]</scope>
    <source>
        <strain evidence="2 3">I2</strain>
    </source>
</reference>
<evidence type="ECO:0008006" key="4">
    <source>
        <dbReference type="Google" id="ProtNLM"/>
    </source>
</evidence>
<evidence type="ECO:0000256" key="1">
    <source>
        <dbReference type="SAM" id="MobiDB-lite"/>
    </source>
</evidence>
<organism evidence="2 3">
    <name type="scientific">Myceligenerans indicum</name>
    <dbReference type="NCBI Taxonomy" id="2593663"/>
    <lineage>
        <taxon>Bacteria</taxon>
        <taxon>Bacillati</taxon>
        <taxon>Actinomycetota</taxon>
        <taxon>Actinomycetes</taxon>
        <taxon>Micrococcales</taxon>
        <taxon>Promicromonosporaceae</taxon>
        <taxon>Myceligenerans</taxon>
    </lineage>
</organism>
<keyword evidence="3" id="KW-1185">Reference proteome</keyword>
<dbReference type="EMBL" id="JABBYC010000060">
    <property type="protein sequence ID" value="MBL0888529.1"/>
    <property type="molecule type" value="Genomic_DNA"/>
</dbReference>
<evidence type="ECO:0000313" key="2">
    <source>
        <dbReference type="EMBL" id="MBL0888529.1"/>
    </source>
</evidence>
<feature type="region of interest" description="Disordered" evidence="1">
    <location>
        <begin position="1"/>
        <end position="30"/>
    </location>
</feature>
<sequence length="75" mass="7775">MTERHLAAGGTLVVTAGGRPGPAATAPHEPDVLTPGVAAVLAATGADLWSRHTRTFPQEHEHLPAEYRLTLCAPG</sequence>
<protein>
    <recommendedName>
        <fullName evidence="4">SAM-dependent methyltransferase</fullName>
    </recommendedName>
</protein>
<feature type="compositionally biased region" description="Low complexity" evidence="1">
    <location>
        <begin position="7"/>
        <end position="27"/>
    </location>
</feature>
<comment type="caution">
    <text evidence="2">The sequence shown here is derived from an EMBL/GenBank/DDBJ whole genome shotgun (WGS) entry which is preliminary data.</text>
</comment>
<proteinExistence type="predicted"/>
<name>A0ABS1LR20_9MICO</name>
<evidence type="ECO:0000313" key="3">
    <source>
        <dbReference type="Proteomes" id="UP000675409"/>
    </source>
</evidence>